<dbReference type="Pfam" id="PF00106">
    <property type="entry name" value="adh_short"/>
    <property type="match status" value="1"/>
</dbReference>
<evidence type="ECO:0000313" key="3">
    <source>
        <dbReference type="Proteomes" id="UP000807716"/>
    </source>
</evidence>
<keyword evidence="1" id="KW-0521">NADP</keyword>
<evidence type="ECO:0000256" key="1">
    <source>
        <dbReference type="ARBA" id="ARBA00022857"/>
    </source>
</evidence>
<dbReference type="InterPro" id="IPR020904">
    <property type="entry name" value="Sc_DH/Rdtase_CS"/>
</dbReference>
<sequence>MVNLTNPSTLVVVITGCDTGFGQEVTEDLYKRGGFTIYATCLTQESADRYNAFQSSRLRASVVDVTNQADVDRLQATVEEECPQGVYCVLNNAGIFIGGFFDFASVDSFQKIMDVNYMGTIRISKALVGSLRTYARSRHTSAQCKSLPRARLISITSIAGRATPPGHGGYNASKHATEAIMDTLRVELTPWEIDVSMIEPFYAQTNIVLSAHTVLERGWKQLDVSTQKMYGPQFIQAIKTHGELLYRQAMPSKWVVDAVVNAVRKRNGASKARRIVGFWWVPTLIRAIEWFPSWIVDFVTIVIMKRFGTWPADPFLIKNAKHD</sequence>
<dbReference type="AlphaFoldDB" id="A0A9P6PRR7"/>
<dbReference type="OrthoDB" id="2102561at2759"/>
<dbReference type="PANTHER" id="PTHR43313:SF1">
    <property type="entry name" value="3BETA-HYDROXYSTEROID DEHYDROGENASE DHS-16"/>
    <property type="match status" value="1"/>
</dbReference>
<dbReference type="EMBL" id="JAAAJB010000739">
    <property type="protein sequence ID" value="KAG0251579.1"/>
    <property type="molecule type" value="Genomic_DNA"/>
</dbReference>
<keyword evidence="3" id="KW-1185">Reference proteome</keyword>
<dbReference type="PROSITE" id="PS00061">
    <property type="entry name" value="ADH_SHORT"/>
    <property type="match status" value="1"/>
</dbReference>
<name>A0A9P6PRR7_9FUNG</name>
<dbReference type="PANTHER" id="PTHR43313">
    <property type="entry name" value="SHORT-CHAIN DEHYDROGENASE/REDUCTASE FAMILY 9C"/>
    <property type="match status" value="1"/>
</dbReference>
<dbReference type="Proteomes" id="UP000807716">
    <property type="component" value="Unassembled WGS sequence"/>
</dbReference>
<dbReference type="InterPro" id="IPR036291">
    <property type="entry name" value="NAD(P)-bd_dom_sf"/>
</dbReference>
<comment type="caution">
    <text evidence="2">The sequence shown here is derived from an EMBL/GenBank/DDBJ whole genome shotgun (WGS) entry which is preliminary data.</text>
</comment>
<reference evidence="2" key="1">
    <citation type="journal article" date="2020" name="Fungal Divers.">
        <title>Resolving the Mortierellaceae phylogeny through synthesis of multi-gene phylogenetics and phylogenomics.</title>
        <authorList>
            <person name="Vandepol N."/>
            <person name="Liber J."/>
            <person name="Desiro A."/>
            <person name="Na H."/>
            <person name="Kennedy M."/>
            <person name="Barry K."/>
            <person name="Grigoriev I.V."/>
            <person name="Miller A.N."/>
            <person name="O'Donnell K."/>
            <person name="Stajich J.E."/>
            <person name="Bonito G."/>
        </authorList>
    </citation>
    <scope>NUCLEOTIDE SEQUENCE</scope>
    <source>
        <strain evidence="2">BC1065</strain>
    </source>
</reference>
<dbReference type="InterPro" id="IPR002347">
    <property type="entry name" value="SDR_fam"/>
</dbReference>
<dbReference type="GO" id="GO:0008202">
    <property type="term" value="P:steroid metabolic process"/>
    <property type="evidence" value="ECO:0007669"/>
    <property type="project" value="TreeGrafter"/>
</dbReference>
<proteinExistence type="predicted"/>
<accession>A0A9P6PRR7</accession>
<evidence type="ECO:0000313" key="2">
    <source>
        <dbReference type="EMBL" id="KAG0251579.1"/>
    </source>
</evidence>
<dbReference type="SUPFAM" id="SSF51735">
    <property type="entry name" value="NAD(P)-binding Rossmann-fold domains"/>
    <property type="match status" value="1"/>
</dbReference>
<dbReference type="Gene3D" id="3.40.50.720">
    <property type="entry name" value="NAD(P)-binding Rossmann-like Domain"/>
    <property type="match status" value="1"/>
</dbReference>
<dbReference type="GO" id="GO:0016491">
    <property type="term" value="F:oxidoreductase activity"/>
    <property type="evidence" value="ECO:0007669"/>
    <property type="project" value="TreeGrafter"/>
</dbReference>
<gene>
    <name evidence="2" type="primary">RDH5</name>
    <name evidence="2" type="ORF">DFQ27_008659</name>
</gene>
<organism evidence="2 3">
    <name type="scientific">Actinomortierella ambigua</name>
    <dbReference type="NCBI Taxonomy" id="1343610"/>
    <lineage>
        <taxon>Eukaryota</taxon>
        <taxon>Fungi</taxon>
        <taxon>Fungi incertae sedis</taxon>
        <taxon>Mucoromycota</taxon>
        <taxon>Mortierellomycotina</taxon>
        <taxon>Mortierellomycetes</taxon>
        <taxon>Mortierellales</taxon>
        <taxon>Mortierellaceae</taxon>
        <taxon>Actinomortierella</taxon>
    </lineage>
</organism>
<dbReference type="PRINTS" id="PR00081">
    <property type="entry name" value="GDHRDH"/>
</dbReference>
<protein>
    <submittedName>
        <fullName evidence="2">Retinol dehydrogenase 5</fullName>
    </submittedName>
</protein>